<dbReference type="EMBL" id="JAENIO010000010">
    <property type="protein sequence ID" value="MBK1833531.1"/>
    <property type="molecule type" value="Genomic_DNA"/>
</dbReference>
<name>A0A934RQ42_9BACT</name>
<accession>A0A934RQ42</accession>
<sequence>MKKSWALGGVFILLLLAALLVKNPWRPSLQANTTPRYQATKSSLSKSAEEKRKASKSGWLQVAASSPDIEPMENFSEPGVHEVADLGRFLLPELSVEVATLDESLEAIIAQYNEVCLRTNQAPLAFYYQLPADFGAERTFTLPAGDLASRFRYLATFFGMQLEQEGTNLAFQRFGEEGSSSEELKTVRVDQFSADSVSQLAKLLGRDSATGDDLHELLMELGMPKVEGQRIQYNEQDGVLASALTESQSEFLNHLLEGLSGKSQKRFETKPVIITTNHASAHESGYYPLGELAEIRKSLAQASGVESLTMESAFARNGESEVTKLAAPDSLPALNFRHPGWRGLSVLAKSSGYGFGMEQSLWTRIHLNPHAEFPDGLQINVEQSGIIPGDWGYLHVSENEGGQTIYILTTTQLASHEGEPLD</sequence>
<comment type="caution">
    <text evidence="1">The sequence shown here is derived from an EMBL/GenBank/DDBJ whole genome shotgun (WGS) entry which is preliminary data.</text>
</comment>
<protein>
    <submittedName>
        <fullName evidence="1">Uncharacterized protein</fullName>
    </submittedName>
</protein>
<reference evidence="1" key="1">
    <citation type="submission" date="2021-01" db="EMBL/GenBank/DDBJ databases">
        <title>Modified the classification status of verrucomicrobia.</title>
        <authorList>
            <person name="Feng X."/>
        </authorList>
    </citation>
    <scope>NUCLEOTIDE SEQUENCE</scope>
    <source>
        <strain evidence="1">KCTC 12986</strain>
    </source>
</reference>
<evidence type="ECO:0000313" key="1">
    <source>
        <dbReference type="EMBL" id="MBK1833531.1"/>
    </source>
</evidence>
<proteinExistence type="predicted"/>
<gene>
    <name evidence="1" type="ORF">JIN78_05600</name>
</gene>
<organism evidence="1 2">
    <name type="scientific">Roseibacillus ishigakijimensis</name>
    <dbReference type="NCBI Taxonomy" id="454146"/>
    <lineage>
        <taxon>Bacteria</taxon>
        <taxon>Pseudomonadati</taxon>
        <taxon>Verrucomicrobiota</taxon>
        <taxon>Verrucomicrobiia</taxon>
        <taxon>Verrucomicrobiales</taxon>
        <taxon>Verrucomicrobiaceae</taxon>
        <taxon>Roseibacillus</taxon>
    </lineage>
</organism>
<evidence type="ECO:0000313" key="2">
    <source>
        <dbReference type="Proteomes" id="UP000604083"/>
    </source>
</evidence>
<keyword evidence="2" id="KW-1185">Reference proteome</keyword>
<dbReference type="RefSeq" id="WP_200390967.1">
    <property type="nucleotide sequence ID" value="NZ_JAENIO010000010.1"/>
</dbReference>
<dbReference type="Proteomes" id="UP000604083">
    <property type="component" value="Unassembled WGS sequence"/>
</dbReference>
<dbReference type="AlphaFoldDB" id="A0A934RQ42"/>